<dbReference type="NCBIfam" id="NF003971">
    <property type="entry name" value="PRK05465.1"/>
    <property type="match status" value="1"/>
</dbReference>
<feature type="binding site" evidence="5">
    <location>
        <position position="213"/>
    </location>
    <ligand>
        <name>adenosylcob(III)alamin</name>
        <dbReference type="ChEBI" id="CHEBI:18408"/>
    </ligand>
</feature>
<protein>
    <recommendedName>
        <fullName evidence="5">Ethanolamine ammonia-lyase small subunit</fullName>
        <shortName evidence="5">EAL small subunit</shortName>
        <ecNumber evidence="5">4.3.1.7</ecNumber>
    </recommendedName>
</protein>
<evidence type="ECO:0000256" key="5">
    <source>
        <dbReference type="HAMAP-Rule" id="MF_00601"/>
    </source>
</evidence>
<dbReference type="InterPro" id="IPR009246">
    <property type="entry name" value="EutC"/>
</dbReference>
<feature type="region of interest" description="Disordered" evidence="6">
    <location>
        <begin position="251"/>
        <end position="272"/>
    </location>
</feature>
<comment type="cofactor">
    <cofactor evidence="5">
        <name>adenosylcob(III)alamin</name>
        <dbReference type="ChEBI" id="CHEBI:18408"/>
    </cofactor>
    <text evidence="5">Binds between the large and small subunits.</text>
</comment>
<dbReference type="PANTHER" id="PTHR39330">
    <property type="entry name" value="ETHANOLAMINE AMMONIA-LYASE LIGHT CHAIN"/>
    <property type="match status" value="1"/>
</dbReference>
<evidence type="ECO:0000256" key="2">
    <source>
        <dbReference type="ARBA" id="ARBA00023239"/>
    </source>
</evidence>
<comment type="subcellular location">
    <subcellularLocation>
        <location evidence="5">Bacterial microcompartment</location>
    </subcellularLocation>
</comment>
<keyword evidence="4 5" id="KW-1283">Bacterial microcompartment</keyword>
<feature type="binding site" evidence="5">
    <location>
        <position position="184"/>
    </location>
    <ligand>
        <name>adenosylcob(III)alamin</name>
        <dbReference type="ChEBI" id="CHEBI:18408"/>
    </ligand>
</feature>
<accession>A0ABV8T0M6</accession>
<evidence type="ECO:0000256" key="4">
    <source>
        <dbReference type="ARBA" id="ARBA00024446"/>
    </source>
</evidence>
<dbReference type="Proteomes" id="UP001595904">
    <property type="component" value="Unassembled WGS sequence"/>
</dbReference>
<evidence type="ECO:0000313" key="8">
    <source>
        <dbReference type="Proteomes" id="UP001595904"/>
    </source>
</evidence>
<comment type="caution">
    <text evidence="7">The sequence shown here is derived from an EMBL/GenBank/DDBJ whole genome shotgun (WGS) entry which is preliminary data.</text>
</comment>
<comment type="function">
    <text evidence="5">Catalyzes the deamination of various vicinal amino-alcohols to oxo compounds. Allows this organism to utilize ethanolamine as the sole source of nitrogen and carbon in the presence of external vitamin B12.</text>
</comment>
<dbReference type="Pfam" id="PF05985">
    <property type="entry name" value="EutC"/>
    <property type="match status" value="1"/>
</dbReference>
<sequence length="272" mass="29104">MNSNKQPASTIAEEIVDRWSWLRTYTAARIALGRVGNGLPTAHVLSFALAHSQARDAIFNELNVTSLQAELEQAGLTTLAVRSRANDRRSYLLRPDLGRRLDVDSVSLLSTARAPRCDIVFVLSDGLSAAAVQRHTLPVLRELNPLLGDFAIGPVVIATQARVALADEVGDLLGARIAVSLIGERPGLSSPDSLGIYVTYRPRVGNSDEARNCISNIRPAALSYTSAARELERLLRVVRLNERSGVGLPLSEPTLPAALSSGGRDGSPDTAP</sequence>
<feature type="binding site" evidence="5">
    <location>
        <position position="163"/>
    </location>
    <ligand>
        <name>adenosylcob(III)alamin</name>
        <dbReference type="ChEBI" id="CHEBI:18408"/>
    </ligand>
</feature>
<reference evidence="8" key="1">
    <citation type="journal article" date="2019" name="Int. J. Syst. Evol. Microbiol.">
        <title>The Global Catalogue of Microorganisms (GCM) 10K type strain sequencing project: providing services to taxonomists for standard genome sequencing and annotation.</title>
        <authorList>
            <consortium name="The Broad Institute Genomics Platform"/>
            <consortium name="The Broad Institute Genome Sequencing Center for Infectious Disease"/>
            <person name="Wu L."/>
            <person name="Ma J."/>
        </authorList>
    </citation>
    <scope>NUCLEOTIDE SEQUENCE [LARGE SCALE GENOMIC DNA]</scope>
    <source>
        <strain evidence="8">CGMCC 1.10759</strain>
    </source>
</reference>
<dbReference type="InterPro" id="IPR042255">
    <property type="entry name" value="EutC_N"/>
</dbReference>
<dbReference type="EMBL" id="JBHSDU010000014">
    <property type="protein sequence ID" value="MFC4312925.1"/>
    <property type="molecule type" value="Genomic_DNA"/>
</dbReference>
<evidence type="ECO:0000256" key="3">
    <source>
        <dbReference type="ARBA" id="ARBA00023285"/>
    </source>
</evidence>
<dbReference type="Gene3D" id="3.40.50.11240">
    <property type="entry name" value="Ethanolamine ammonia-lyase light chain (EutC)"/>
    <property type="match status" value="1"/>
</dbReference>
<keyword evidence="3 5" id="KW-0170">Cobalt</keyword>
<comment type="subunit">
    <text evidence="5">The basic unit is a heterodimer which dimerizes to form tetramers. The heterotetramers trimerize; 6 large subunits form a core ring with 6 small subunits projecting outwards.</text>
</comment>
<keyword evidence="8" id="KW-1185">Reference proteome</keyword>
<keyword evidence="1 5" id="KW-0846">Cobalamin</keyword>
<comment type="pathway">
    <text evidence="5">Amine and polyamine degradation; ethanolamine degradation.</text>
</comment>
<evidence type="ECO:0000313" key="7">
    <source>
        <dbReference type="EMBL" id="MFC4312925.1"/>
    </source>
</evidence>
<name>A0ABV8T0M6_9GAMM</name>
<dbReference type="HAMAP" id="MF_00601">
    <property type="entry name" value="EutC"/>
    <property type="match status" value="1"/>
</dbReference>
<organism evidence="7 8">
    <name type="scientific">Steroidobacter flavus</name>
    <dbReference type="NCBI Taxonomy" id="1842136"/>
    <lineage>
        <taxon>Bacteria</taxon>
        <taxon>Pseudomonadati</taxon>
        <taxon>Pseudomonadota</taxon>
        <taxon>Gammaproteobacteria</taxon>
        <taxon>Steroidobacterales</taxon>
        <taxon>Steroidobacteraceae</taxon>
        <taxon>Steroidobacter</taxon>
    </lineage>
</organism>
<keyword evidence="2 5" id="KW-0456">Lyase</keyword>
<dbReference type="EC" id="4.3.1.7" evidence="5"/>
<dbReference type="InterPro" id="IPR042251">
    <property type="entry name" value="EutC_C"/>
</dbReference>
<gene>
    <name evidence="5 7" type="primary">eutC</name>
    <name evidence="7" type="ORF">ACFPN2_27825</name>
</gene>
<dbReference type="PIRSF" id="PIRSF018982">
    <property type="entry name" value="EutC"/>
    <property type="match status" value="1"/>
</dbReference>
<comment type="catalytic activity">
    <reaction evidence="5">
        <text>ethanolamine = acetaldehyde + NH4(+)</text>
        <dbReference type="Rhea" id="RHEA:15313"/>
        <dbReference type="ChEBI" id="CHEBI:15343"/>
        <dbReference type="ChEBI" id="CHEBI:28938"/>
        <dbReference type="ChEBI" id="CHEBI:57603"/>
        <dbReference type="EC" id="4.3.1.7"/>
    </reaction>
</comment>
<comment type="similarity">
    <text evidence="5">Belongs to the EutC family.</text>
</comment>
<dbReference type="PANTHER" id="PTHR39330:SF1">
    <property type="entry name" value="ETHANOLAMINE AMMONIA-LYASE SMALL SUBUNIT"/>
    <property type="match status" value="1"/>
</dbReference>
<evidence type="ECO:0000256" key="1">
    <source>
        <dbReference type="ARBA" id="ARBA00022628"/>
    </source>
</evidence>
<evidence type="ECO:0000256" key="6">
    <source>
        <dbReference type="SAM" id="MobiDB-lite"/>
    </source>
</evidence>
<dbReference type="Gene3D" id="1.10.30.40">
    <property type="entry name" value="Ethanolamine ammonia-lyase light chain (EutC), N-terminal domain"/>
    <property type="match status" value="1"/>
</dbReference>
<dbReference type="GO" id="GO:0008851">
    <property type="term" value="F:ethanolamine ammonia-lyase activity"/>
    <property type="evidence" value="ECO:0007669"/>
    <property type="project" value="UniProtKB-EC"/>
</dbReference>
<dbReference type="RefSeq" id="WP_380602738.1">
    <property type="nucleotide sequence ID" value="NZ_JBHSDU010000014.1"/>
</dbReference>
<proteinExistence type="inferred from homology"/>